<gene>
    <name evidence="4" type="ORF">MUK42_30328</name>
</gene>
<keyword evidence="1" id="KW-0812">Transmembrane</keyword>
<keyword evidence="1" id="KW-1133">Transmembrane helix</keyword>
<protein>
    <submittedName>
        <fullName evidence="4">OsAPRL5 adenosine 5'-phosphosulfate reductase-like OsAPRL5</fullName>
    </submittedName>
</protein>
<evidence type="ECO:0000259" key="3">
    <source>
        <dbReference type="PROSITE" id="PS51352"/>
    </source>
</evidence>
<evidence type="ECO:0000313" key="5">
    <source>
        <dbReference type="Proteomes" id="UP001055439"/>
    </source>
</evidence>
<dbReference type="Gene3D" id="3.40.30.10">
    <property type="entry name" value="Glutaredoxin"/>
    <property type="match status" value="1"/>
</dbReference>
<dbReference type="InterPro" id="IPR036249">
    <property type="entry name" value="Thioredoxin-like_sf"/>
</dbReference>
<dbReference type="PROSITE" id="PS51352">
    <property type="entry name" value="THIOREDOXIN_2"/>
    <property type="match status" value="1"/>
</dbReference>
<name>A0A9E7JYP8_9LILI</name>
<dbReference type="PANTHER" id="PTHR47126">
    <property type="entry name" value="5'-ADENYLYLSULFATE REDUCTASE-LIKE 7"/>
    <property type="match status" value="1"/>
</dbReference>
<organism evidence="4 5">
    <name type="scientific">Musa troglodytarum</name>
    <name type="common">fe'i banana</name>
    <dbReference type="NCBI Taxonomy" id="320322"/>
    <lineage>
        <taxon>Eukaryota</taxon>
        <taxon>Viridiplantae</taxon>
        <taxon>Streptophyta</taxon>
        <taxon>Embryophyta</taxon>
        <taxon>Tracheophyta</taxon>
        <taxon>Spermatophyta</taxon>
        <taxon>Magnoliopsida</taxon>
        <taxon>Liliopsida</taxon>
        <taxon>Zingiberales</taxon>
        <taxon>Musaceae</taxon>
        <taxon>Musa</taxon>
    </lineage>
</organism>
<dbReference type="OrthoDB" id="1899781at2759"/>
<dbReference type="EMBL" id="CP097506">
    <property type="protein sequence ID" value="URD98565.1"/>
    <property type="molecule type" value="Genomic_DNA"/>
</dbReference>
<evidence type="ECO:0000256" key="1">
    <source>
        <dbReference type="SAM" id="Phobius"/>
    </source>
</evidence>
<sequence length="317" mass="35009">MATHSLPLLPLLLLLIVPALSVPVPRSSAAAAAAAEAPFCPRSDLAFIGGLIAQCPRWIELSFPLEVDGESLDRELSHGESKGYYSVLFYASWCPFSDNIRPTFNVLSSMFPQIKHLLADETSTMPSILSRYGIHSFPVIVLSNQTATIRYRGPKDIDALIQFYKKTTGFDPVERLVVVDQPTNLGNVRSLMHQVESLRELINMEPYLVFGVLFICLKLVLSVLSVVYSHLKALWVSHGWHLNLPILCEPSQLLVRVLHGIDVEKLWSKVKLGNKTMNLRKGANNARVWASTLTSVSLGESSSPSSSSSRLIIPCDS</sequence>
<feature type="signal peptide" evidence="2">
    <location>
        <begin position="1"/>
        <end position="21"/>
    </location>
</feature>
<evidence type="ECO:0000313" key="4">
    <source>
        <dbReference type="EMBL" id="URD98565.1"/>
    </source>
</evidence>
<keyword evidence="1" id="KW-0472">Membrane</keyword>
<dbReference type="PANTHER" id="PTHR47126:SF3">
    <property type="entry name" value="5'-ADENYLYLSULFATE REDUCTASE-LIKE 5"/>
    <property type="match status" value="1"/>
</dbReference>
<feature type="transmembrane region" description="Helical" evidence="1">
    <location>
        <begin position="207"/>
        <end position="228"/>
    </location>
</feature>
<keyword evidence="2" id="KW-0732">Signal</keyword>
<dbReference type="CDD" id="cd02999">
    <property type="entry name" value="PDI_a_ERp44_like"/>
    <property type="match status" value="1"/>
</dbReference>
<dbReference type="InterPro" id="IPR013766">
    <property type="entry name" value="Thioredoxin_domain"/>
</dbReference>
<dbReference type="InterPro" id="IPR044794">
    <property type="entry name" value="APRL5/7"/>
</dbReference>
<evidence type="ECO:0000256" key="2">
    <source>
        <dbReference type="SAM" id="SignalP"/>
    </source>
</evidence>
<feature type="chain" id="PRO_5038716656" evidence="2">
    <location>
        <begin position="22"/>
        <end position="317"/>
    </location>
</feature>
<keyword evidence="5" id="KW-1185">Reference proteome</keyword>
<reference evidence="4" key="1">
    <citation type="submission" date="2022-05" db="EMBL/GenBank/DDBJ databases">
        <title>The Musa troglodytarum L. genome provides insights into the mechanism of non-climacteric behaviour and enrichment of carotenoids.</title>
        <authorList>
            <person name="Wang J."/>
        </authorList>
    </citation>
    <scope>NUCLEOTIDE SEQUENCE</scope>
    <source>
        <tissue evidence="4">Leaf</tissue>
    </source>
</reference>
<feature type="domain" description="Thioredoxin" evidence="3">
    <location>
        <begin position="28"/>
        <end position="169"/>
    </location>
</feature>
<accession>A0A9E7JYP8</accession>
<proteinExistence type="predicted"/>
<dbReference type="AlphaFoldDB" id="A0A9E7JYP8"/>
<dbReference type="SUPFAM" id="SSF52833">
    <property type="entry name" value="Thioredoxin-like"/>
    <property type="match status" value="1"/>
</dbReference>
<dbReference type="Pfam" id="PF00085">
    <property type="entry name" value="Thioredoxin"/>
    <property type="match status" value="1"/>
</dbReference>
<dbReference type="Proteomes" id="UP001055439">
    <property type="component" value="Chromosome 4"/>
</dbReference>